<organism evidence="2 3">
    <name type="scientific">Hasllibacter halocynthiae</name>
    <dbReference type="NCBI Taxonomy" id="595589"/>
    <lineage>
        <taxon>Bacteria</taxon>
        <taxon>Pseudomonadati</taxon>
        <taxon>Pseudomonadota</taxon>
        <taxon>Alphaproteobacteria</taxon>
        <taxon>Rhodobacterales</taxon>
        <taxon>Roseobacteraceae</taxon>
        <taxon>Hasllibacter</taxon>
    </lineage>
</organism>
<protein>
    <submittedName>
        <fullName evidence="2">Putative endonuclease</fullName>
    </submittedName>
</protein>
<evidence type="ECO:0000313" key="2">
    <source>
        <dbReference type="EMBL" id="PRY92971.1"/>
    </source>
</evidence>
<accession>A0A2T0X212</accession>
<dbReference type="Gene3D" id="3.40.1350.10">
    <property type="match status" value="1"/>
</dbReference>
<comment type="caution">
    <text evidence="2">The sequence shown here is derived from an EMBL/GenBank/DDBJ whole genome shotgun (WGS) entry which is preliminary data.</text>
</comment>
<evidence type="ECO:0000256" key="1">
    <source>
        <dbReference type="ARBA" id="ARBA00006738"/>
    </source>
</evidence>
<name>A0A2T0X212_9RHOB</name>
<dbReference type="Pfam" id="PF02021">
    <property type="entry name" value="UPF0102"/>
    <property type="match status" value="1"/>
</dbReference>
<dbReference type="OrthoDB" id="9812968at2"/>
<proteinExistence type="inferred from homology"/>
<dbReference type="Proteomes" id="UP000238801">
    <property type="component" value="Unassembled WGS sequence"/>
</dbReference>
<dbReference type="PANTHER" id="PTHR34039:SF1">
    <property type="entry name" value="UPF0102 PROTEIN YRAN"/>
    <property type="match status" value="1"/>
</dbReference>
<keyword evidence="2" id="KW-0540">Nuclease</keyword>
<dbReference type="SUPFAM" id="SSF52980">
    <property type="entry name" value="Restriction endonuclease-like"/>
    <property type="match status" value="1"/>
</dbReference>
<dbReference type="InterPro" id="IPR011856">
    <property type="entry name" value="tRNA_endonuc-like_dom_sf"/>
</dbReference>
<evidence type="ECO:0000313" key="3">
    <source>
        <dbReference type="Proteomes" id="UP000238801"/>
    </source>
</evidence>
<gene>
    <name evidence="2" type="ORF">BCF33_1835</name>
</gene>
<dbReference type="EMBL" id="PVTT01000002">
    <property type="protein sequence ID" value="PRY92971.1"/>
    <property type="molecule type" value="Genomic_DNA"/>
</dbReference>
<comment type="similarity">
    <text evidence="1">Belongs to the UPF0102 family.</text>
</comment>
<dbReference type="InterPro" id="IPR011335">
    <property type="entry name" value="Restrct_endonuc-II-like"/>
</dbReference>
<sequence length="122" mass="13490">METAGTRRGRRNHADGMAAEEAVARHYARRGLSLRDRRWRGSGMEIDLVLQDGEGVVFVEVKKGRDHAAAAQRITPRLMARLHAAAEEYLGTMPKGLLTLARVDLAYVDALGRIELVENAVI</sequence>
<keyword evidence="3" id="KW-1185">Reference proteome</keyword>
<dbReference type="GO" id="GO:0004519">
    <property type="term" value="F:endonuclease activity"/>
    <property type="evidence" value="ECO:0007669"/>
    <property type="project" value="UniProtKB-KW"/>
</dbReference>
<dbReference type="AlphaFoldDB" id="A0A2T0X212"/>
<dbReference type="PANTHER" id="PTHR34039">
    <property type="entry name" value="UPF0102 PROTEIN YRAN"/>
    <property type="match status" value="1"/>
</dbReference>
<dbReference type="GO" id="GO:0003676">
    <property type="term" value="F:nucleic acid binding"/>
    <property type="evidence" value="ECO:0007669"/>
    <property type="project" value="InterPro"/>
</dbReference>
<keyword evidence="2" id="KW-0255">Endonuclease</keyword>
<reference evidence="2 3" key="1">
    <citation type="submission" date="2018-03" db="EMBL/GenBank/DDBJ databases">
        <title>Genomic Encyclopedia of Archaeal and Bacterial Type Strains, Phase II (KMG-II): from individual species to whole genera.</title>
        <authorList>
            <person name="Goeker M."/>
        </authorList>
    </citation>
    <scope>NUCLEOTIDE SEQUENCE [LARGE SCALE GENOMIC DNA]</scope>
    <source>
        <strain evidence="2 3">DSM 29318</strain>
    </source>
</reference>
<keyword evidence="2" id="KW-0378">Hydrolase</keyword>
<dbReference type="InterPro" id="IPR003509">
    <property type="entry name" value="UPF0102_YraN-like"/>
</dbReference>